<evidence type="ECO:0000256" key="6">
    <source>
        <dbReference type="SAM" id="MobiDB-lite"/>
    </source>
</evidence>
<feature type="domain" description="EXS" evidence="8">
    <location>
        <begin position="629"/>
        <end position="823"/>
    </location>
</feature>
<organism evidence="10 11">
    <name type="scientific">Suillus subaureus</name>
    <dbReference type="NCBI Taxonomy" id="48587"/>
    <lineage>
        <taxon>Eukaryota</taxon>
        <taxon>Fungi</taxon>
        <taxon>Dikarya</taxon>
        <taxon>Basidiomycota</taxon>
        <taxon>Agaricomycotina</taxon>
        <taxon>Agaricomycetes</taxon>
        <taxon>Agaricomycetidae</taxon>
        <taxon>Boletales</taxon>
        <taxon>Suillineae</taxon>
        <taxon>Suillaceae</taxon>
        <taxon>Suillus</taxon>
    </lineage>
</organism>
<dbReference type="GO" id="GO:0000822">
    <property type="term" value="F:inositol hexakisphosphate binding"/>
    <property type="evidence" value="ECO:0007669"/>
    <property type="project" value="TreeGrafter"/>
</dbReference>
<dbReference type="PANTHER" id="PTHR10783:SF103">
    <property type="entry name" value="SOLUTE CARRIER FAMILY 53 MEMBER 1"/>
    <property type="match status" value="1"/>
</dbReference>
<reference evidence="10" key="1">
    <citation type="journal article" date="2020" name="New Phytol.">
        <title>Comparative genomics reveals dynamic genome evolution in host specialist ectomycorrhizal fungi.</title>
        <authorList>
            <person name="Lofgren L.A."/>
            <person name="Nguyen N.H."/>
            <person name="Vilgalys R."/>
            <person name="Ruytinx J."/>
            <person name="Liao H.L."/>
            <person name="Branco S."/>
            <person name="Kuo A."/>
            <person name="LaButti K."/>
            <person name="Lipzen A."/>
            <person name="Andreopoulos W."/>
            <person name="Pangilinan J."/>
            <person name="Riley R."/>
            <person name="Hundley H."/>
            <person name="Na H."/>
            <person name="Barry K."/>
            <person name="Grigoriev I.V."/>
            <person name="Stajich J.E."/>
            <person name="Kennedy P.G."/>
        </authorList>
    </citation>
    <scope>NUCLEOTIDE SEQUENCE</scope>
    <source>
        <strain evidence="10">MN1</strain>
    </source>
</reference>
<comment type="subcellular location">
    <subcellularLocation>
        <location evidence="1">Membrane</location>
        <topology evidence="1">Multi-pass membrane protein</topology>
    </subcellularLocation>
</comment>
<feature type="region of interest" description="Disordered" evidence="6">
    <location>
        <begin position="85"/>
        <end position="121"/>
    </location>
</feature>
<dbReference type="AlphaFoldDB" id="A0A9P7JI61"/>
<feature type="region of interest" description="Disordered" evidence="6">
    <location>
        <begin position="236"/>
        <end position="258"/>
    </location>
</feature>
<dbReference type="RefSeq" id="XP_041197606.1">
    <property type="nucleotide sequence ID" value="XM_041339373.1"/>
</dbReference>
<dbReference type="CDD" id="cd14475">
    <property type="entry name" value="SPX_SYG1_like"/>
    <property type="match status" value="1"/>
</dbReference>
<dbReference type="GO" id="GO:0016036">
    <property type="term" value="P:cellular response to phosphate starvation"/>
    <property type="evidence" value="ECO:0007669"/>
    <property type="project" value="TreeGrafter"/>
</dbReference>
<sequence>MKFAQYLNDTQTPEWKKAYIDYRGLKKRIGAIHAEHIARQSFTGTTDVDKQAREYGQYNEMPLLPRPDAPVEVISTLSATRIQQRNSHLRPSLRISVHSFPPPPHLTGSSSQAPSQATPLPPKTAYLPPIFPFFRDSGSPAPAALHTLLPLLPPLHAHFFELLDSELEKVDSFYAEREKEMRDRGKRLKEQLNELGLHRKKYYESKANDTAPGWAARARLGLAAVLLALTQRRTDKNDSQPGLVAPESCRGGHSIITGDGETSERKTISLYPASTTGDSTQVASLRIIRSAPPTKANGNIPVRNNSMPFTNPQEYQNARKRLKKAVVEYYRGLEALNNYRILNLTGFRKAVKKYEKITQVPAQAAYMKERVEPSAFASGAMVNSMLKEMEELFAARFEFDDKKKAITHLRVGTNQKSHHFSTFRTGMWLGSSIPATIIGFITCLRHSTATSLPSWDIILFIYSIFLIPTLLALLVGLNLVVWARERINYVFIFGNLMYDLDSTIANILRFDALAFYENLRGRSRWWLIKSIARLGISGLWGVEFTDFWLGDQFCSLAYSLSNFYFVGCFYSRYFPHVPSYTNVSSLQQNISMAVVPRFLPSSQMFSLVPRDEVLSSAYDPAVRDAWTTCGAESHWGSYFALAMIPFLVRFVQSVRRYRDSKLPTHLINAGKYGMGMVYYLCYYLWRRDGATDGGASFILWCLSAVIYALYGCAWDFAMDWSICKPRAKYPLLRRELVYTSQIPLYYVALVTNFFIRFLWVFYIPSWSYFTVRTFVCGLMEMVRRVVWNFYRLENEHLGNMDQYRITHEVPLPYSFDNPQHEDDDDDEDKA</sequence>
<accession>A0A9P7JI61</accession>
<keyword evidence="5 7" id="KW-0472">Membrane</keyword>
<evidence type="ECO:0000256" key="7">
    <source>
        <dbReference type="SAM" id="Phobius"/>
    </source>
</evidence>
<evidence type="ECO:0000313" key="11">
    <source>
        <dbReference type="Proteomes" id="UP000807769"/>
    </source>
</evidence>
<dbReference type="PROSITE" id="PS51382">
    <property type="entry name" value="SPX"/>
    <property type="match status" value="1"/>
</dbReference>
<dbReference type="Pfam" id="PF03105">
    <property type="entry name" value="SPX"/>
    <property type="match status" value="1"/>
</dbReference>
<feature type="transmembrane region" description="Helical" evidence="7">
    <location>
        <begin position="635"/>
        <end position="654"/>
    </location>
</feature>
<evidence type="ECO:0000259" key="8">
    <source>
        <dbReference type="PROSITE" id="PS51380"/>
    </source>
</evidence>
<evidence type="ECO:0000313" key="10">
    <source>
        <dbReference type="EMBL" id="KAG1823546.1"/>
    </source>
</evidence>
<name>A0A9P7JI61_9AGAM</name>
<dbReference type="GO" id="GO:0005886">
    <property type="term" value="C:plasma membrane"/>
    <property type="evidence" value="ECO:0007669"/>
    <property type="project" value="TreeGrafter"/>
</dbReference>
<feature type="transmembrane region" description="Helical" evidence="7">
    <location>
        <begin position="666"/>
        <end position="685"/>
    </location>
</feature>
<dbReference type="GeneID" id="64633389"/>
<feature type="transmembrane region" description="Helical" evidence="7">
    <location>
        <begin position="426"/>
        <end position="445"/>
    </location>
</feature>
<dbReference type="InterPro" id="IPR004331">
    <property type="entry name" value="SPX_dom"/>
</dbReference>
<gene>
    <name evidence="10" type="ORF">BJ212DRAFT_1476417</name>
</gene>
<keyword evidence="4 7" id="KW-1133">Transmembrane helix</keyword>
<feature type="compositionally biased region" description="Polar residues" evidence="6">
    <location>
        <begin position="107"/>
        <end position="118"/>
    </location>
</feature>
<feature type="transmembrane region" description="Helical" evidence="7">
    <location>
        <begin position="457"/>
        <end position="483"/>
    </location>
</feature>
<feature type="transmembrane region" description="Helical" evidence="7">
    <location>
        <begin position="736"/>
        <end position="759"/>
    </location>
</feature>
<keyword evidence="11" id="KW-1185">Reference proteome</keyword>
<dbReference type="Proteomes" id="UP000807769">
    <property type="component" value="Unassembled WGS sequence"/>
</dbReference>
<comment type="similarity">
    <text evidence="2">Belongs to the SYG1 (TC 2.A.94) family.</text>
</comment>
<dbReference type="PANTHER" id="PTHR10783">
    <property type="entry name" value="XENOTROPIC AND POLYTROPIC RETROVIRUS RECEPTOR 1-RELATED"/>
    <property type="match status" value="1"/>
</dbReference>
<feature type="domain" description="SPX" evidence="9">
    <location>
        <begin position="1"/>
        <end position="368"/>
    </location>
</feature>
<evidence type="ECO:0000259" key="9">
    <source>
        <dbReference type="PROSITE" id="PS51382"/>
    </source>
</evidence>
<keyword evidence="3 7" id="KW-0812">Transmembrane</keyword>
<dbReference type="GO" id="GO:0006817">
    <property type="term" value="P:phosphate ion transport"/>
    <property type="evidence" value="ECO:0007669"/>
    <property type="project" value="TreeGrafter"/>
</dbReference>
<dbReference type="PROSITE" id="PS51380">
    <property type="entry name" value="EXS"/>
    <property type="match status" value="1"/>
</dbReference>
<proteinExistence type="inferred from homology"/>
<protein>
    <submittedName>
        <fullName evidence="10">EXS family-domain-containing protein</fullName>
    </submittedName>
</protein>
<evidence type="ECO:0000256" key="4">
    <source>
        <dbReference type="ARBA" id="ARBA00022989"/>
    </source>
</evidence>
<evidence type="ECO:0000256" key="3">
    <source>
        <dbReference type="ARBA" id="ARBA00022692"/>
    </source>
</evidence>
<feature type="transmembrane region" description="Helical" evidence="7">
    <location>
        <begin position="697"/>
        <end position="716"/>
    </location>
</feature>
<evidence type="ECO:0000256" key="1">
    <source>
        <dbReference type="ARBA" id="ARBA00004141"/>
    </source>
</evidence>
<evidence type="ECO:0000256" key="5">
    <source>
        <dbReference type="ARBA" id="ARBA00023136"/>
    </source>
</evidence>
<dbReference type="Pfam" id="PF03124">
    <property type="entry name" value="EXS"/>
    <property type="match status" value="1"/>
</dbReference>
<dbReference type="OrthoDB" id="9970435at2759"/>
<dbReference type="GO" id="GO:0005794">
    <property type="term" value="C:Golgi apparatus"/>
    <property type="evidence" value="ECO:0007669"/>
    <property type="project" value="TreeGrafter"/>
</dbReference>
<dbReference type="EMBL" id="JABBWG010000004">
    <property type="protein sequence ID" value="KAG1823546.1"/>
    <property type="molecule type" value="Genomic_DNA"/>
</dbReference>
<comment type="caution">
    <text evidence="10">The sequence shown here is derived from an EMBL/GenBank/DDBJ whole genome shotgun (WGS) entry which is preliminary data.</text>
</comment>
<dbReference type="InterPro" id="IPR004342">
    <property type="entry name" value="EXS_C"/>
</dbReference>
<evidence type="ECO:0000256" key="2">
    <source>
        <dbReference type="ARBA" id="ARBA00009665"/>
    </source>
</evidence>